<proteinExistence type="predicted"/>
<organism evidence="1">
    <name type="scientific">marine sediment metagenome</name>
    <dbReference type="NCBI Taxonomy" id="412755"/>
    <lineage>
        <taxon>unclassified sequences</taxon>
        <taxon>metagenomes</taxon>
        <taxon>ecological metagenomes</taxon>
    </lineage>
</organism>
<name>A0A0F9DP67_9ZZZZ</name>
<feature type="non-terminal residue" evidence="1">
    <location>
        <position position="1"/>
    </location>
</feature>
<comment type="caution">
    <text evidence="1">The sequence shown here is derived from an EMBL/GenBank/DDBJ whole genome shotgun (WGS) entry which is preliminary data.</text>
</comment>
<accession>A0A0F9DP67</accession>
<evidence type="ECO:0000313" key="1">
    <source>
        <dbReference type="EMBL" id="KKL63519.1"/>
    </source>
</evidence>
<gene>
    <name evidence="1" type="ORF">LCGC14_2174300</name>
</gene>
<protein>
    <submittedName>
        <fullName evidence="1">Uncharacterized protein</fullName>
    </submittedName>
</protein>
<reference evidence="1" key="1">
    <citation type="journal article" date="2015" name="Nature">
        <title>Complex archaea that bridge the gap between prokaryotes and eukaryotes.</title>
        <authorList>
            <person name="Spang A."/>
            <person name="Saw J.H."/>
            <person name="Jorgensen S.L."/>
            <person name="Zaremba-Niedzwiedzka K."/>
            <person name="Martijn J."/>
            <person name="Lind A.E."/>
            <person name="van Eijk R."/>
            <person name="Schleper C."/>
            <person name="Guy L."/>
            <person name="Ettema T.J."/>
        </authorList>
    </citation>
    <scope>NUCLEOTIDE SEQUENCE</scope>
</reference>
<sequence>LQEQIKRVNEAKSSLAINAEAKQEEAVEPTKPVVNKPFVCWLGKCRAPSATLQGLQKHLNDFHKRHMKKENIVKKLNELAKEDTSRNSYKEIKSLSEEN</sequence>
<dbReference type="AlphaFoldDB" id="A0A0F9DP67"/>
<dbReference type="EMBL" id="LAZR01028140">
    <property type="protein sequence ID" value="KKL63519.1"/>
    <property type="molecule type" value="Genomic_DNA"/>
</dbReference>